<evidence type="ECO:0000256" key="5">
    <source>
        <dbReference type="HAMAP-Rule" id="MF_00658"/>
    </source>
</evidence>
<comment type="similarity">
    <text evidence="4 5">Belongs to the RNA methyltransferase RlmH family.</text>
</comment>
<dbReference type="GO" id="GO:0070038">
    <property type="term" value="F:rRNA (pseudouridine-N3-)-methyltransferase activity"/>
    <property type="evidence" value="ECO:0007669"/>
    <property type="project" value="UniProtKB-UniRule"/>
</dbReference>
<dbReference type="PANTHER" id="PTHR33603">
    <property type="entry name" value="METHYLTRANSFERASE"/>
    <property type="match status" value="1"/>
</dbReference>
<feature type="binding site" evidence="5">
    <location>
        <begin position="123"/>
        <end position="128"/>
    </location>
    <ligand>
        <name>S-adenosyl-L-methionine</name>
        <dbReference type="ChEBI" id="CHEBI:59789"/>
    </ligand>
</feature>
<sequence>MQKITILAVGKIKEKYFKEACQEYLKRIGPYARVEMEEIGTESFFGDGDKEKAKEKEGGRILKFLDRNDDCQIFLLEENGNEMDSVSFSRKMEKIQNPIIFVIAGALGFSDEVKKRGFGKLSLSQMTFPHELARLVLLEQVYRATTICKGKKYHY</sequence>
<evidence type="ECO:0000256" key="3">
    <source>
        <dbReference type="ARBA" id="ARBA00022691"/>
    </source>
</evidence>
<keyword evidence="5" id="KW-0963">Cytoplasm</keyword>
<feature type="binding site" evidence="5">
    <location>
        <position position="104"/>
    </location>
    <ligand>
        <name>S-adenosyl-L-methionine</name>
        <dbReference type="ChEBI" id="CHEBI:59789"/>
    </ligand>
</feature>
<dbReference type="InterPro" id="IPR029028">
    <property type="entry name" value="Alpha/beta_knot_MTases"/>
</dbReference>
<dbReference type="PIRSF" id="PIRSF004505">
    <property type="entry name" value="MT_bac"/>
    <property type="match status" value="1"/>
</dbReference>
<reference evidence="6 7" key="1">
    <citation type="submission" date="2017-07" db="EMBL/GenBank/DDBJ databases">
        <title>Mechanisms for carbon and nitrogen cycling indicate functional differentiation within the Candidate Phyla Radiation.</title>
        <authorList>
            <person name="Danczak R.E."/>
            <person name="Johnston M.D."/>
            <person name="Kenah C."/>
            <person name="Slattery M."/>
            <person name="Wrighton K.C."/>
            <person name="Wilkins M.J."/>
        </authorList>
    </citation>
    <scope>NUCLEOTIDE SEQUENCE [LARGE SCALE GENOMIC DNA]</scope>
    <source>
        <strain evidence="6">Athens1014_28</strain>
    </source>
</reference>
<accession>A0A554LLI8</accession>
<evidence type="ECO:0000256" key="4">
    <source>
        <dbReference type="ARBA" id="ARBA00038303"/>
    </source>
</evidence>
<dbReference type="Proteomes" id="UP000316495">
    <property type="component" value="Unassembled WGS sequence"/>
</dbReference>
<dbReference type="Gene3D" id="3.40.1280.10">
    <property type="match status" value="1"/>
</dbReference>
<comment type="catalytic activity">
    <reaction evidence="5">
        <text>pseudouridine(1915) in 23S rRNA + S-adenosyl-L-methionine = N(3)-methylpseudouridine(1915) in 23S rRNA + S-adenosyl-L-homocysteine + H(+)</text>
        <dbReference type="Rhea" id="RHEA:42752"/>
        <dbReference type="Rhea" id="RHEA-COMP:10221"/>
        <dbReference type="Rhea" id="RHEA-COMP:10222"/>
        <dbReference type="ChEBI" id="CHEBI:15378"/>
        <dbReference type="ChEBI" id="CHEBI:57856"/>
        <dbReference type="ChEBI" id="CHEBI:59789"/>
        <dbReference type="ChEBI" id="CHEBI:65314"/>
        <dbReference type="ChEBI" id="CHEBI:74486"/>
        <dbReference type="EC" id="2.1.1.177"/>
    </reaction>
</comment>
<dbReference type="InterPro" id="IPR003742">
    <property type="entry name" value="RlmH-like"/>
</dbReference>
<dbReference type="CDD" id="cd18081">
    <property type="entry name" value="RlmH-like"/>
    <property type="match status" value="1"/>
</dbReference>
<proteinExistence type="inferred from homology"/>
<organism evidence="6 7">
    <name type="scientific">Candidatus Berkelbacteria bacterium Athens1014_28</name>
    <dbReference type="NCBI Taxonomy" id="2017145"/>
    <lineage>
        <taxon>Bacteria</taxon>
        <taxon>Candidatus Berkelbacteria</taxon>
    </lineage>
</organism>
<dbReference type="Pfam" id="PF02590">
    <property type="entry name" value="SPOUT_MTase"/>
    <property type="match status" value="1"/>
</dbReference>
<keyword evidence="3 5" id="KW-0949">S-adenosyl-L-methionine</keyword>
<feature type="binding site" evidence="5">
    <location>
        <position position="76"/>
    </location>
    <ligand>
        <name>S-adenosyl-L-methionine</name>
        <dbReference type="ChEBI" id="CHEBI:59789"/>
    </ligand>
</feature>
<dbReference type="InterPro" id="IPR029026">
    <property type="entry name" value="tRNA_m1G_MTases_N"/>
</dbReference>
<keyword evidence="5" id="KW-0698">rRNA processing</keyword>
<dbReference type="GO" id="GO:0005737">
    <property type="term" value="C:cytoplasm"/>
    <property type="evidence" value="ECO:0007669"/>
    <property type="project" value="UniProtKB-SubCell"/>
</dbReference>
<keyword evidence="2 5" id="KW-0808">Transferase</keyword>
<evidence type="ECO:0000313" key="7">
    <source>
        <dbReference type="Proteomes" id="UP000316495"/>
    </source>
</evidence>
<dbReference type="SUPFAM" id="SSF75217">
    <property type="entry name" value="alpha/beta knot"/>
    <property type="match status" value="1"/>
</dbReference>
<evidence type="ECO:0000256" key="1">
    <source>
        <dbReference type="ARBA" id="ARBA00022603"/>
    </source>
</evidence>
<evidence type="ECO:0000256" key="2">
    <source>
        <dbReference type="ARBA" id="ARBA00022679"/>
    </source>
</evidence>
<comment type="caution">
    <text evidence="6">The sequence shown here is derived from an EMBL/GenBank/DDBJ whole genome shotgun (WGS) entry which is preliminary data.</text>
</comment>
<dbReference type="PANTHER" id="PTHR33603:SF1">
    <property type="entry name" value="RIBOSOMAL RNA LARGE SUBUNIT METHYLTRANSFERASE H"/>
    <property type="match status" value="1"/>
</dbReference>
<dbReference type="EC" id="2.1.1.177" evidence="5"/>
<protein>
    <recommendedName>
        <fullName evidence="5">Ribosomal RNA large subunit methyltransferase H</fullName>
        <ecNumber evidence="5">2.1.1.177</ecNumber>
    </recommendedName>
    <alternativeName>
        <fullName evidence="5">23S rRNA (pseudouridine1915-N3)-methyltransferase</fullName>
    </alternativeName>
    <alternativeName>
        <fullName evidence="5">23S rRNA m3Psi1915 methyltransferase</fullName>
    </alternativeName>
    <alternativeName>
        <fullName evidence="5">rRNA (pseudouridine-N3-)-methyltransferase RlmH</fullName>
    </alternativeName>
</protein>
<comment type="subunit">
    <text evidence="5">Homodimer.</text>
</comment>
<comment type="function">
    <text evidence="5">Specifically methylates the pseudouridine at position 1915 (m3Psi1915) in 23S rRNA.</text>
</comment>
<dbReference type="AlphaFoldDB" id="A0A554LLI8"/>
<dbReference type="HAMAP" id="MF_00658">
    <property type="entry name" value="23SrRNA_methyltr_H"/>
    <property type="match status" value="1"/>
</dbReference>
<evidence type="ECO:0000313" key="6">
    <source>
        <dbReference type="EMBL" id="TSC93674.1"/>
    </source>
</evidence>
<dbReference type="EMBL" id="VMGN01000033">
    <property type="protein sequence ID" value="TSC93674.1"/>
    <property type="molecule type" value="Genomic_DNA"/>
</dbReference>
<keyword evidence="1 5" id="KW-0489">Methyltransferase</keyword>
<comment type="subcellular location">
    <subcellularLocation>
        <location evidence="5">Cytoplasm</location>
    </subcellularLocation>
</comment>
<gene>
    <name evidence="5" type="primary">rlmH</name>
    <name evidence="6" type="ORF">Athens101428_579</name>
</gene>
<name>A0A554LLI8_9BACT</name>